<feature type="region of interest" description="Disordered" evidence="1">
    <location>
        <begin position="198"/>
        <end position="260"/>
    </location>
</feature>
<reference evidence="3 4" key="1">
    <citation type="submission" date="2020-05" db="EMBL/GenBank/DDBJ databases">
        <title>Whole genome shotgun sequence of Streptomyces microflavus NBRC 13062.</title>
        <authorList>
            <person name="Komaki H."/>
            <person name="Tamura T."/>
        </authorList>
    </citation>
    <scope>NUCLEOTIDE SEQUENCE [LARGE SCALE GENOMIC DNA]</scope>
    <source>
        <strain evidence="3 4">NBRC 13062</strain>
    </source>
</reference>
<dbReference type="EMBL" id="BLWD01000001">
    <property type="protein sequence ID" value="GFN04683.1"/>
    <property type="molecule type" value="Genomic_DNA"/>
</dbReference>
<gene>
    <name evidence="3" type="ORF">Smic_32390</name>
</gene>
<feature type="compositionally biased region" description="Low complexity" evidence="1">
    <location>
        <begin position="247"/>
        <end position="256"/>
    </location>
</feature>
<feature type="compositionally biased region" description="Basic and acidic residues" evidence="1">
    <location>
        <begin position="78"/>
        <end position="91"/>
    </location>
</feature>
<evidence type="ECO:0000313" key="3">
    <source>
        <dbReference type="EMBL" id="GFN04683.1"/>
    </source>
</evidence>
<dbReference type="AlphaFoldDB" id="A0A7J0CQC0"/>
<evidence type="ECO:0000256" key="1">
    <source>
        <dbReference type="SAM" id="MobiDB-lite"/>
    </source>
</evidence>
<sequence>MTAPRGGAGQPREAAAPMNRKGDRVSTKHPRPALKTDEQLPRSSRHAATPQQSTAAPAGLMALQSTLGNAAVVQMLRESGHSQEQHRHTDGCGHQPGGQASVQRSGAQGSAVQRSAVHDVLRAPGRPLDDATRTDMEARLGADFSDVRIHSDSAAKASAAEVGARAYTSGSHVVIGDGGNDRHTLAHELTHVIQQRQGPVAGTDNGTGLRVSDPSDRFEREAEANAGRAMAARPQTAATDVQRLAAPSPGHGPSPSVQRVAGPQDRLTVDYWEEQAGLSGASKGAAKARATQMTTSKANAKKFKASKPPRRMDEVIASVGPNLLRALADKGPDAGRMELYRSMSFEEAHSALTYWGDGAARQALTEYLTTEGRSAAGFRENHKGLTIGAHLGDQGQADGYYNTDSASYAVQLKFTLKPGAHELLYNQDHMALGPGYKNDLIRKANADGGEFQNATQNEGTLGGYIGVKAEDKEPYSLGIAQGANGKNGREVSASQLLFQLFVENVELVKNRSGNDLPTAAPGPAPQEEAATV</sequence>
<dbReference type="Proteomes" id="UP000498740">
    <property type="component" value="Unassembled WGS sequence"/>
</dbReference>
<feature type="compositionally biased region" description="Polar residues" evidence="1">
    <location>
        <begin position="98"/>
        <end position="113"/>
    </location>
</feature>
<evidence type="ECO:0000313" key="4">
    <source>
        <dbReference type="Proteomes" id="UP000498740"/>
    </source>
</evidence>
<organism evidence="3 4">
    <name type="scientific">Streptomyces microflavus</name>
    <name type="common">Streptomyces lipmanii</name>
    <dbReference type="NCBI Taxonomy" id="1919"/>
    <lineage>
        <taxon>Bacteria</taxon>
        <taxon>Bacillati</taxon>
        <taxon>Actinomycetota</taxon>
        <taxon>Actinomycetes</taxon>
        <taxon>Kitasatosporales</taxon>
        <taxon>Streptomycetaceae</taxon>
        <taxon>Streptomyces</taxon>
    </lineage>
</organism>
<dbReference type="InterPro" id="IPR025295">
    <property type="entry name" value="eCIS_core_dom"/>
</dbReference>
<feature type="compositionally biased region" description="Basic residues" evidence="1">
    <location>
        <begin position="299"/>
        <end position="309"/>
    </location>
</feature>
<protein>
    <recommendedName>
        <fullName evidence="2">eCIS core domain-containing protein</fullName>
    </recommendedName>
</protein>
<feature type="region of interest" description="Disordered" evidence="1">
    <location>
        <begin position="513"/>
        <end position="532"/>
    </location>
</feature>
<evidence type="ECO:0000259" key="2">
    <source>
        <dbReference type="Pfam" id="PF13699"/>
    </source>
</evidence>
<comment type="caution">
    <text evidence="3">The sequence shown here is derived from an EMBL/GenBank/DDBJ whole genome shotgun (WGS) entry which is preliminary data.</text>
</comment>
<feature type="domain" description="eCIS core" evidence="2">
    <location>
        <begin position="127"/>
        <end position="198"/>
    </location>
</feature>
<feature type="region of interest" description="Disordered" evidence="1">
    <location>
        <begin position="1"/>
        <end position="55"/>
    </location>
</feature>
<accession>A0A7J0CQC0</accession>
<feature type="compositionally biased region" description="Low complexity" evidence="1">
    <location>
        <begin position="517"/>
        <end position="532"/>
    </location>
</feature>
<name>A0A7J0CQC0_STRMI</name>
<feature type="region of interest" description="Disordered" evidence="1">
    <location>
        <begin position="291"/>
        <end position="310"/>
    </location>
</feature>
<proteinExistence type="predicted"/>
<feature type="region of interest" description="Disordered" evidence="1">
    <location>
        <begin position="78"/>
        <end position="131"/>
    </location>
</feature>
<feature type="compositionally biased region" description="Basic and acidic residues" evidence="1">
    <location>
        <begin position="116"/>
        <end position="131"/>
    </location>
</feature>
<dbReference type="Pfam" id="PF13699">
    <property type="entry name" value="eCIS_core"/>
    <property type="match status" value="1"/>
</dbReference>
<feature type="compositionally biased region" description="Basic and acidic residues" evidence="1">
    <location>
        <begin position="213"/>
        <end position="223"/>
    </location>
</feature>
<feature type="compositionally biased region" description="Low complexity" evidence="1">
    <location>
        <begin position="224"/>
        <end position="233"/>
    </location>
</feature>